<feature type="transmembrane region" description="Helical" evidence="10">
    <location>
        <begin position="235"/>
        <end position="254"/>
    </location>
</feature>
<keyword evidence="6 9" id="KW-0675">Receptor</keyword>
<dbReference type="GO" id="GO:0005886">
    <property type="term" value="C:plasma membrane"/>
    <property type="evidence" value="ECO:0007669"/>
    <property type="project" value="TreeGrafter"/>
</dbReference>
<evidence type="ECO:0000256" key="5">
    <source>
        <dbReference type="ARBA" id="ARBA00023136"/>
    </source>
</evidence>
<evidence type="ECO:0000256" key="7">
    <source>
        <dbReference type="ARBA" id="ARBA00023180"/>
    </source>
</evidence>
<name>A0A3Q3E3Y0_9LABR</name>
<feature type="transmembrane region" description="Helical" evidence="10">
    <location>
        <begin position="90"/>
        <end position="111"/>
    </location>
</feature>
<evidence type="ECO:0000256" key="1">
    <source>
        <dbReference type="ARBA" id="ARBA00004141"/>
    </source>
</evidence>
<feature type="transmembrane region" description="Helical" evidence="10">
    <location>
        <begin position="259"/>
        <end position="280"/>
    </location>
</feature>
<feature type="domain" description="G-protein coupled receptors family 1 profile" evidence="11">
    <location>
        <begin position="18"/>
        <end position="251"/>
    </location>
</feature>
<dbReference type="PANTHER" id="PTHR24232">
    <property type="entry name" value="G-PROTEIN COUPLED RECEPTOR"/>
    <property type="match status" value="1"/>
</dbReference>
<reference evidence="12" key="2">
    <citation type="submission" date="2025-09" db="UniProtKB">
        <authorList>
            <consortium name="Ensembl"/>
        </authorList>
    </citation>
    <scope>IDENTIFICATION</scope>
</reference>
<dbReference type="Proteomes" id="UP000261660">
    <property type="component" value="Unplaced"/>
</dbReference>
<dbReference type="Pfam" id="PF00001">
    <property type="entry name" value="7tm_1"/>
    <property type="match status" value="1"/>
</dbReference>
<evidence type="ECO:0000259" key="11">
    <source>
        <dbReference type="PROSITE" id="PS50262"/>
    </source>
</evidence>
<comment type="subcellular location">
    <subcellularLocation>
        <location evidence="1">Membrane</location>
        <topology evidence="1">Multi-pass membrane protein</topology>
    </subcellularLocation>
</comment>
<dbReference type="InterPro" id="IPR017452">
    <property type="entry name" value="GPCR_Rhodpsn_7TM"/>
</dbReference>
<feature type="transmembrane region" description="Helical" evidence="10">
    <location>
        <begin position="62"/>
        <end position="84"/>
    </location>
</feature>
<dbReference type="GO" id="GO:0004930">
    <property type="term" value="F:G protein-coupled receptor activity"/>
    <property type="evidence" value="ECO:0007669"/>
    <property type="project" value="UniProtKB-KW"/>
</dbReference>
<feature type="transmembrane region" description="Helical" evidence="10">
    <location>
        <begin position="199"/>
        <end position="223"/>
    </location>
</feature>
<dbReference type="GO" id="GO:0035025">
    <property type="term" value="P:positive regulation of Rho protein signal transduction"/>
    <property type="evidence" value="ECO:0007669"/>
    <property type="project" value="TreeGrafter"/>
</dbReference>
<dbReference type="GeneTree" id="ENSGT00940000164014"/>
<evidence type="ECO:0000256" key="2">
    <source>
        <dbReference type="ARBA" id="ARBA00022692"/>
    </source>
</evidence>
<dbReference type="STRING" id="56723.ENSLBEP00000002090"/>
<feature type="transmembrane region" description="Helical" evidence="10">
    <location>
        <begin position="32"/>
        <end position="55"/>
    </location>
</feature>
<organism evidence="12 13">
    <name type="scientific">Labrus bergylta</name>
    <name type="common">ballan wrasse</name>
    <dbReference type="NCBI Taxonomy" id="56723"/>
    <lineage>
        <taxon>Eukaryota</taxon>
        <taxon>Metazoa</taxon>
        <taxon>Chordata</taxon>
        <taxon>Craniata</taxon>
        <taxon>Vertebrata</taxon>
        <taxon>Euteleostomi</taxon>
        <taxon>Actinopterygii</taxon>
        <taxon>Neopterygii</taxon>
        <taxon>Teleostei</taxon>
        <taxon>Neoteleostei</taxon>
        <taxon>Acanthomorphata</taxon>
        <taxon>Eupercaria</taxon>
        <taxon>Labriformes</taxon>
        <taxon>Labridae</taxon>
        <taxon>Labrus</taxon>
    </lineage>
</organism>
<proteinExistence type="inferred from homology"/>
<dbReference type="Gene3D" id="1.20.1070.10">
    <property type="entry name" value="Rhodopsin 7-helix transmembrane proteins"/>
    <property type="match status" value="1"/>
</dbReference>
<keyword evidence="2 9" id="KW-0812">Transmembrane</keyword>
<evidence type="ECO:0000313" key="12">
    <source>
        <dbReference type="Ensembl" id="ENSLBEP00000002090.1"/>
    </source>
</evidence>
<dbReference type="PROSITE" id="PS00237">
    <property type="entry name" value="G_PROTEIN_RECEP_F1_1"/>
    <property type="match status" value="1"/>
</dbReference>
<keyword evidence="3 10" id="KW-1133">Transmembrane helix</keyword>
<keyword evidence="13" id="KW-1185">Reference proteome</keyword>
<reference evidence="12" key="1">
    <citation type="submission" date="2025-08" db="UniProtKB">
        <authorList>
            <consortium name="Ensembl"/>
        </authorList>
    </citation>
    <scope>IDENTIFICATION</scope>
</reference>
<keyword evidence="5 10" id="KW-0472">Membrane</keyword>
<dbReference type="Ensembl" id="ENSLBET00000002219.1">
    <property type="protein sequence ID" value="ENSLBEP00000002090.1"/>
    <property type="gene ID" value="ENSLBEG00000001647.1"/>
</dbReference>
<evidence type="ECO:0000313" key="13">
    <source>
        <dbReference type="Proteomes" id="UP000261660"/>
    </source>
</evidence>
<protein>
    <recommendedName>
        <fullName evidence="11">G-protein coupled receptors family 1 profile domain-containing protein</fullName>
    </recommendedName>
</protein>
<evidence type="ECO:0000256" key="8">
    <source>
        <dbReference type="ARBA" id="ARBA00023224"/>
    </source>
</evidence>
<dbReference type="PANTHER" id="PTHR24232:SF85">
    <property type="entry name" value="G-PROTEIN COUPLED RECEPTOR 4"/>
    <property type="match status" value="1"/>
</dbReference>
<evidence type="ECO:0000256" key="4">
    <source>
        <dbReference type="ARBA" id="ARBA00023040"/>
    </source>
</evidence>
<evidence type="ECO:0000256" key="3">
    <source>
        <dbReference type="ARBA" id="ARBA00022989"/>
    </source>
</evidence>
<dbReference type="SUPFAM" id="SSF81321">
    <property type="entry name" value="Family A G protein-coupled receptor-like"/>
    <property type="match status" value="1"/>
</dbReference>
<dbReference type="InterPro" id="IPR000276">
    <property type="entry name" value="GPCR_Rhodpsn"/>
</dbReference>
<keyword evidence="8 9" id="KW-0807">Transducer</keyword>
<keyword evidence="4 9" id="KW-0297">G-protein coupled receptor</keyword>
<accession>A0A3Q3E3Y0</accession>
<dbReference type="GO" id="GO:0007200">
    <property type="term" value="P:phospholipase C-activating G protein-coupled receptor signaling pathway"/>
    <property type="evidence" value="ECO:0007669"/>
    <property type="project" value="TreeGrafter"/>
</dbReference>
<feature type="transmembrane region" description="Helical" evidence="10">
    <location>
        <begin position="132"/>
        <end position="154"/>
    </location>
</feature>
<dbReference type="AlphaFoldDB" id="A0A3Q3E3Y0"/>
<dbReference type="InParanoid" id="A0A3Q3E3Y0"/>
<comment type="similarity">
    <text evidence="9">Belongs to the G-protein coupled receptor 1 family.</text>
</comment>
<dbReference type="PROSITE" id="PS50262">
    <property type="entry name" value="G_PROTEIN_RECEP_F1_2"/>
    <property type="match status" value="1"/>
</dbReference>
<evidence type="ECO:0000256" key="6">
    <source>
        <dbReference type="ARBA" id="ARBA00023170"/>
    </source>
</evidence>
<feature type="transmembrane region" description="Helical" evidence="10">
    <location>
        <begin position="160"/>
        <end position="179"/>
    </location>
</feature>
<keyword evidence="7" id="KW-0325">Glycoprotein</keyword>
<sequence length="295" mass="34166">MTDNVALLNDSYNYIEFESYFLQYEYYQKVNFIMHVVTCIIISIGLPLMLMTIYVRKDHEAPIYVINLLISDLIQLCCMIILETKLDQTIVYFIHSCGLWISVGFMVCVSLERYLIIAHPLWYRFKRTIKNSVVVSVVVWLIPPVFYLTVFPWFTFDVAGSIFAIFLILPFLLFIFFLVGTLRALSASVSVPSEEKQRVVGILVLVLLIYTLLFLPGTLWLIVRINKPYITLTDLSNIFVKLSPLADLILYVFYRKAFFLLLFSCFMSCASLMLILTLALSELSQFSMQCVLFSR</sequence>
<evidence type="ECO:0000256" key="10">
    <source>
        <dbReference type="SAM" id="Phobius"/>
    </source>
</evidence>
<dbReference type="PRINTS" id="PR00237">
    <property type="entry name" value="GPCRRHODOPSN"/>
</dbReference>
<evidence type="ECO:0000256" key="9">
    <source>
        <dbReference type="RuleBase" id="RU000688"/>
    </source>
</evidence>